<accession>A0ABR2ZNJ9</accession>
<dbReference type="PROSITE" id="PS51158">
    <property type="entry name" value="ALPHA_KINASE"/>
    <property type="match status" value="1"/>
</dbReference>
<dbReference type="InterPro" id="IPR004166">
    <property type="entry name" value="a-kinase_dom"/>
</dbReference>
<protein>
    <recommendedName>
        <fullName evidence="5">Alpha-type protein kinase domain-containing protein</fullName>
    </recommendedName>
</protein>
<evidence type="ECO:0000256" key="2">
    <source>
        <dbReference type="ARBA" id="ARBA00022679"/>
    </source>
</evidence>
<keyword evidence="3" id="KW-0418">Kinase</keyword>
<evidence type="ECO:0000313" key="7">
    <source>
        <dbReference type="Proteomes" id="UP001437256"/>
    </source>
</evidence>
<dbReference type="InterPro" id="IPR011009">
    <property type="entry name" value="Kinase-like_dom_sf"/>
</dbReference>
<evidence type="ECO:0000313" key="6">
    <source>
        <dbReference type="EMBL" id="KAL0062890.1"/>
    </source>
</evidence>
<feature type="compositionally biased region" description="Low complexity" evidence="4">
    <location>
        <begin position="417"/>
        <end position="428"/>
    </location>
</feature>
<proteinExistence type="predicted"/>
<feature type="domain" description="Alpha-type protein kinase" evidence="5">
    <location>
        <begin position="626"/>
        <end position="882"/>
    </location>
</feature>
<keyword evidence="1" id="KW-0723">Serine/threonine-protein kinase</keyword>
<name>A0ABR2ZNJ9_9AGAR</name>
<feature type="compositionally biased region" description="Polar residues" evidence="4">
    <location>
        <begin position="548"/>
        <end position="560"/>
    </location>
</feature>
<feature type="compositionally biased region" description="Low complexity" evidence="4">
    <location>
        <begin position="458"/>
        <end position="467"/>
    </location>
</feature>
<dbReference type="Proteomes" id="UP001437256">
    <property type="component" value="Unassembled WGS sequence"/>
</dbReference>
<feature type="region of interest" description="Disordered" evidence="4">
    <location>
        <begin position="417"/>
        <end position="438"/>
    </location>
</feature>
<organism evidence="6 7">
    <name type="scientific">Marasmius tenuissimus</name>
    <dbReference type="NCBI Taxonomy" id="585030"/>
    <lineage>
        <taxon>Eukaryota</taxon>
        <taxon>Fungi</taxon>
        <taxon>Dikarya</taxon>
        <taxon>Basidiomycota</taxon>
        <taxon>Agaricomycotina</taxon>
        <taxon>Agaricomycetes</taxon>
        <taxon>Agaricomycetidae</taxon>
        <taxon>Agaricales</taxon>
        <taxon>Marasmiineae</taxon>
        <taxon>Marasmiaceae</taxon>
        <taxon>Marasmius</taxon>
    </lineage>
</organism>
<keyword evidence="7" id="KW-1185">Reference proteome</keyword>
<evidence type="ECO:0000259" key="5">
    <source>
        <dbReference type="PROSITE" id="PS51158"/>
    </source>
</evidence>
<dbReference type="SUPFAM" id="SSF56112">
    <property type="entry name" value="Protein kinase-like (PK-like)"/>
    <property type="match status" value="1"/>
</dbReference>
<feature type="compositionally biased region" description="Polar residues" evidence="4">
    <location>
        <begin position="519"/>
        <end position="537"/>
    </location>
</feature>
<evidence type="ECO:0000256" key="4">
    <source>
        <dbReference type="SAM" id="MobiDB-lite"/>
    </source>
</evidence>
<dbReference type="Gene3D" id="3.20.200.10">
    <property type="entry name" value="MHCK/EF2 kinase"/>
    <property type="match status" value="1"/>
</dbReference>
<keyword evidence="2" id="KW-0808">Transferase</keyword>
<dbReference type="EMBL" id="JBBXMP010000093">
    <property type="protein sequence ID" value="KAL0062890.1"/>
    <property type="molecule type" value="Genomic_DNA"/>
</dbReference>
<evidence type="ECO:0000256" key="1">
    <source>
        <dbReference type="ARBA" id="ARBA00022527"/>
    </source>
</evidence>
<reference evidence="6 7" key="1">
    <citation type="submission" date="2024-05" db="EMBL/GenBank/DDBJ databases">
        <title>A draft genome resource for the thread blight pathogen Marasmius tenuissimus strain MS-2.</title>
        <authorList>
            <person name="Yulfo-Soto G.E."/>
            <person name="Baruah I.K."/>
            <person name="Amoako-Attah I."/>
            <person name="Bukari Y."/>
            <person name="Meinhardt L.W."/>
            <person name="Bailey B.A."/>
            <person name="Cohen S.P."/>
        </authorList>
    </citation>
    <scope>NUCLEOTIDE SEQUENCE [LARGE SCALE GENOMIC DNA]</scope>
    <source>
        <strain evidence="6 7">MS-2</strain>
    </source>
</reference>
<sequence length="916" mass="102621">MDQQPNLRHNTTNPAATAWATTRMQQMRYGSVATSAGTVIQAAPSIKFCQLWDLCKTRRYPFATVFQEVVCGPPNDSTKTFVRRICDDCMLTFGSKLSLLRLCYNDNTCSKGGVFCQPDFKWCKMVNENKEIRRLCPPCSLRYKEEHPDLPVTFSSTVSARQTTVYPSPIHNTANPIGGIRRANIDAQRGRQSAPPIQGIPRPTAPNPYVEAYHQMVNKGPRVQTMPAPLPPPPIRQQGYTAEHASYHQEVLRQREKAFTTSFHLVTAKATLFRTNVTGKTAPQPCANFIMVTNLPVNIGTLELKEQIFQTLFSDREGNEGAWTLFLQTLAKWKRPLMPTPTRDWVDLVDKLYVPFPIVPNNIPNFYPTFFKPLDKKSANQGFAGSLGQFKNNPPPFPLGLVIKQVFSIRIEQVVQMESPPEEMSPSPQIELSGEYANSRGSGSWEGFVAYPPSVTASAAVSSKATKPPTPSKPGLRRSKRCKQATAAAEKSVNPTISISSSSDDSDGHVKKKTRQSRRNATGTKSAGSKKNVPSCSDKSEPAETPYASKSTSIETQLETHNVPKSAVTVSNSHLHGTKDMTISSTPDISQLALAMNTQERNSNRECIFNNFVTKTVHVMKAKVFTLDELIKSQVDQQQDPRLHLLESPTLLHLSYSNDVQKAYGGFKFSWIASATPPLFSSSTSEICVKQTYEKTVVGNKVIGKTRRGEDQYKNLELEVLSMIWGSTLYNRSVAFAEDMHSQGLVQDIDRPKQLGFARCAIGMEMDGSTRNYFMFEEVVQPPFVKFLNNSTVQIPSYVMPGDQAIAEWLSFTQHAQYMLTGKMAFIGDYQGNHTYLTDPQIITHPALQHTFASGNNPECYWDMEQWHECGRYCKHYGLEDSPEAWDAIEKAPLLRKMESQLDIQRPKNKYRANRE</sequence>
<feature type="region of interest" description="Disordered" evidence="4">
    <location>
        <begin position="458"/>
        <end position="561"/>
    </location>
</feature>
<dbReference type="Pfam" id="PF02816">
    <property type="entry name" value="Alpha_kinase"/>
    <property type="match status" value="1"/>
</dbReference>
<gene>
    <name evidence="6" type="ORF">AAF712_010211</name>
</gene>
<evidence type="ECO:0000256" key="3">
    <source>
        <dbReference type="ARBA" id="ARBA00022777"/>
    </source>
</evidence>
<comment type="caution">
    <text evidence="6">The sequence shown here is derived from an EMBL/GenBank/DDBJ whole genome shotgun (WGS) entry which is preliminary data.</text>
</comment>